<feature type="domain" description="Helicase C-terminal" evidence="13">
    <location>
        <begin position="850"/>
        <end position="1020"/>
    </location>
</feature>
<dbReference type="PANTHER" id="PTHR45626:SF16">
    <property type="entry name" value="ATP-DEPENDENT HELICASE ULS1"/>
    <property type="match status" value="1"/>
</dbReference>
<keyword evidence="15" id="KW-1185">Reference proteome</keyword>
<dbReference type="AlphaFoldDB" id="J4G177"/>
<sequence length="1049" mass="117267">MSNIPQTPNPPPAPRASRVLAALDNPTLLSTPPVRPAAPGQSLIDFARQQFPAVISKRELELDGASGSDESRKRRRLRDNLAELRSRQSSGAWSAANLIEMHRLLSEVHITGPRRDCVNLADVRLMSQVPSSQPRAGGSKSQLGQVPSATGTFSLRYDTESNVRAIDRGGTDQNAIIAEFVSDAINNASHGVTIRGSMEHLGLRSKRDLLPGMEVRLLPHQIIGVSWMVNQERNSPHKGGILADEMGLGKTVQMIATMAMNLPDGADSCRTTLIVVPAALLLQWKEEIENKTNGMFNVHIHHGRDKLKSAKDLSDIDVVITTYQTLNQDFPMDDVDDLKELQMLLDQRCVRAAGYVPRSFSDPTIFAKSGVLARHKWYRVVLDEAQFIRNRATRSSVAVAMLRSKYRWCLTGTPITNTLADIYGFLRFGHFRPWNDWDSFNAHIARVQLDDAPLAGLRAQEILKPIMMRRTKDAELEGEPLLQLPEKNVELVTLDFSDEERELYDNFEKRARIQLNRYIKNNTIVKNHTAVLVLILRLRQLCCHPNLILSLAEGFEDPTMLVGSEADKEVARATRLLGPKWVTGVKQRFMERAKASELDFDDESDNPEPTCPVCGDLFMNNSGRLLGCGHEICFDCLEVLSASPIEHNGEFGNADEQTNIRIEKEFETAAAKGLRPCPTCKKMMDLRPSNVFCASAFEPSPDDVRSAVRKIANGRRRITPSNALRAGRVHPQKVSPSQKEIEEMIDLSSSEDEDLPDVSQLLSGSPSSKRKGKSKASSPVGSDVDDDMDVDLTMDEIRAKRKGLQKGKGREKALLQNQDDSEQPREMSDQLIQTWRRGDNNLEPSTKMLALVQQLQEWDATGDKTIVFSQWTTMLDLLETLFARYGIRSLRFDGKMNREARELVLAQFRKAGGIRIILIRHVLCTCAFTLRAEQMRTCSTKCGGVGLNLVSANRVINMDLAWNFAAESQAYDRRLVVRNTIEERMLRLQETKVGLAEAALGEGTGIKLHKLSVRELRDLFGMNKLTQGGHGQNRDPNQARITDTESHPD</sequence>
<evidence type="ECO:0000256" key="10">
    <source>
        <dbReference type="SAM" id="MobiDB-lite"/>
    </source>
</evidence>
<dbReference type="HOGENOM" id="CLU_000315_2_8_1"/>
<gene>
    <name evidence="14" type="ORF">FIBRA_01847</name>
</gene>
<evidence type="ECO:0000256" key="8">
    <source>
        <dbReference type="ARBA" id="ARBA00022840"/>
    </source>
</evidence>
<dbReference type="InterPro" id="IPR017907">
    <property type="entry name" value="Znf_RING_CS"/>
</dbReference>
<dbReference type="InterPro" id="IPR001650">
    <property type="entry name" value="Helicase_C-like"/>
</dbReference>
<dbReference type="OrthoDB" id="423559at2759"/>
<dbReference type="GO" id="GO:0005524">
    <property type="term" value="F:ATP binding"/>
    <property type="evidence" value="ECO:0007669"/>
    <property type="project" value="UniProtKB-KW"/>
</dbReference>
<feature type="domain" description="RING-type" evidence="11">
    <location>
        <begin position="611"/>
        <end position="681"/>
    </location>
</feature>
<keyword evidence="6" id="KW-0347">Helicase</keyword>
<keyword evidence="7" id="KW-0862">Zinc</keyword>
<feature type="compositionally biased region" description="Acidic residues" evidence="10">
    <location>
        <begin position="743"/>
        <end position="756"/>
    </location>
</feature>
<keyword evidence="4 9" id="KW-0863">Zinc-finger</keyword>
<evidence type="ECO:0008006" key="16">
    <source>
        <dbReference type="Google" id="ProtNLM"/>
    </source>
</evidence>
<dbReference type="GO" id="GO:0004386">
    <property type="term" value="F:helicase activity"/>
    <property type="evidence" value="ECO:0007669"/>
    <property type="project" value="UniProtKB-KW"/>
</dbReference>
<dbReference type="EMBL" id="HE796952">
    <property type="protein sequence ID" value="CCL99823.1"/>
    <property type="molecule type" value="Genomic_DNA"/>
</dbReference>
<evidence type="ECO:0000259" key="11">
    <source>
        <dbReference type="PROSITE" id="PS50089"/>
    </source>
</evidence>
<dbReference type="InterPro" id="IPR038718">
    <property type="entry name" value="SNF2-like_sf"/>
</dbReference>
<reference evidence="14 15" key="1">
    <citation type="journal article" date="2012" name="Appl. Environ. Microbiol.">
        <title>Short-read sequencing for genomic analysis of the brown rot fungus Fibroporia radiculosa.</title>
        <authorList>
            <person name="Tang J.D."/>
            <person name="Perkins A.D."/>
            <person name="Sonstegard T.S."/>
            <person name="Schroeder S.G."/>
            <person name="Burgess S.C."/>
            <person name="Diehl S.V."/>
        </authorList>
    </citation>
    <scope>NUCLEOTIDE SEQUENCE [LARGE SCALE GENOMIC DNA]</scope>
    <source>
        <strain evidence="14 15">TFFH 294</strain>
    </source>
</reference>
<evidence type="ECO:0000256" key="4">
    <source>
        <dbReference type="ARBA" id="ARBA00022771"/>
    </source>
</evidence>
<feature type="region of interest" description="Disordered" evidence="10">
    <location>
        <begin position="721"/>
        <end position="789"/>
    </location>
</feature>
<dbReference type="GO" id="GO:0016787">
    <property type="term" value="F:hydrolase activity"/>
    <property type="evidence" value="ECO:0007669"/>
    <property type="project" value="UniProtKB-KW"/>
</dbReference>
<dbReference type="SMART" id="SM00184">
    <property type="entry name" value="RING"/>
    <property type="match status" value="1"/>
</dbReference>
<dbReference type="Proteomes" id="UP000006352">
    <property type="component" value="Unassembled WGS sequence"/>
</dbReference>
<evidence type="ECO:0000256" key="3">
    <source>
        <dbReference type="ARBA" id="ARBA00022741"/>
    </source>
</evidence>
<dbReference type="InterPro" id="IPR049730">
    <property type="entry name" value="SNF2/RAD54-like_C"/>
</dbReference>
<dbReference type="PROSITE" id="PS51194">
    <property type="entry name" value="HELICASE_CTER"/>
    <property type="match status" value="1"/>
</dbReference>
<evidence type="ECO:0000313" key="14">
    <source>
        <dbReference type="EMBL" id="CCL99823.1"/>
    </source>
</evidence>
<evidence type="ECO:0000256" key="6">
    <source>
        <dbReference type="ARBA" id="ARBA00022806"/>
    </source>
</evidence>
<keyword evidence="8" id="KW-0067">ATP-binding</keyword>
<evidence type="ECO:0000256" key="2">
    <source>
        <dbReference type="ARBA" id="ARBA00022723"/>
    </source>
</evidence>
<dbReference type="PROSITE" id="PS50089">
    <property type="entry name" value="ZF_RING_2"/>
    <property type="match status" value="1"/>
</dbReference>
<dbReference type="InterPro" id="IPR001841">
    <property type="entry name" value="Znf_RING"/>
</dbReference>
<evidence type="ECO:0000256" key="5">
    <source>
        <dbReference type="ARBA" id="ARBA00022801"/>
    </source>
</evidence>
<dbReference type="GO" id="GO:0008094">
    <property type="term" value="F:ATP-dependent activity, acting on DNA"/>
    <property type="evidence" value="ECO:0007669"/>
    <property type="project" value="TreeGrafter"/>
</dbReference>
<feature type="region of interest" description="Disordered" evidence="10">
    <location>
        <begin position="1024"/>
        <end position="1049"/>
    </location>
</feature>
<dbReference type="STRING" id="599839.J4G177"/>
<dbReference type="InterPro" id="IPR027417">
    <property type="entry name" value="P-loop_NTPase"/>
</dbReference>
<evidence type="ECO:0000256" key="9">
    <source>
        <dbReference type="PROSITE-ProRule" id="PRU00175"/>
    </source>
</evidence>
<dbReference type="Pfam" id="PF00176">
    <property type="entry name" value="SNF2-rel_dom"/>
    <property type="match status" value="1"/>
</dbReference>
<dbReference type="Pfam" id="PF00271">
    <property type="entry name" value="Helicase_C"/>
    <property type="match status" value="1"/>
</dbReference>
<dbReference type="PROSITE" id="PS51192">
    <property type="entry name" value="HELICASE_ATP_BIND_1"/>
    <property type="match status" value="1"/>
</dbReference>
<dbReference type="CDD" id="cd18008">
    <property type="entry name" value="DEXDc_SHPRH-like"/>
    <property type="match status" value="1"/>
</dbReference>
<evidence type="ECO:0000259" key="13">
    <source>
        <dbReference type="PROSITE" id="PS51194"/>
    </source>
</evidence>
<dbReference type="SMART" id="SM00487">
    <property type="entry name" value="DEXDc"/>
    <property type="match status" value="1"/>
</dbReference>
<dbReference type="SUPFAM" id="SSF52540">
    <property type="entry name" value="P-loop containing nucleoside triphosphate hydrolases"/>
    <property type="match status" value="2"/>
</dbReference>
<dbReference type="PROSITE" id="PS00518">
    <property type="entry name" value="ZF_RING_1"/>
    <property type="match status" value="1"/>
</dbReference>
<keyword evidence="2" id="KW-0479">Metal-binding</keyword>
<proteinExistence type="inferred from homology"/>
<dbReference type="Gene3D" id="3.30.40.10">
    <property type="entry name" value="Zinc/RING finger domain, C3HC4 (zinc finger)"/>
    <property type="match status" value="1"/>
</dbReference>
<feature type="region of interest" description="Disordered" evidence="10">
    <location>
        <begin position="801"/>
        <end position="826"/>
    </location>
</feature>
<dbReference type="Gene3D" id="3.40.50.300">
    <property type="entry name" value="P-loop containing nucleotide triphosphate hydrolases"/>
    <property type="match status" value="2"/>
</dbReference>
<dbReference type="InterPro" id="IPR014001">
    <property type="entry name" value="Helicase_ATP-bd"/>
</dbReference>
<dbReference type="GO" id="GO:0005634">
    <property type="term" value="C:nucleus"/>
    <property type="evidence" value="ECO:0007669"/>
    <property type="project" value="TreeGrafter"/>
</dbReference>
<name>J4G177_9APHY</name>
<dbReference type="RefSeq" id="XP_012179106.1">
    <property type="nucleotide sequence ID" value="XM_012323716.1"/>
</dbReference>
<organism evidence="14 15">
    <name type="scientific">Fibroporia radiculosa</name>
    <dbReference type="NCBI Taxonomy" id="599839"/>
    <lineage>
        <taxon>Eukaryota</taxon>
        <taxon>Fungi</taxon>
        <taxon>Dikarya</taxon>
        <taxon>Basidiomycota</taxon>
        <taxon>Agaricomycotina</taxon>
        <taxon>Agaricomycetes</taxon>
        <taxon>Polyporales</taxon>
        <taxon>Fibroporiaceae</taxon>
        <taxon>Fibroporia</taxon>
    </lineage>
</organism>
<evidence type="ECO:0000256" key="1">
    <source>
        <dbReference type="ARBA" id="ARBA00007025"/>
    </source>
</evidence>
<dbReference type="CDD" id="cd18793">
    <property type="entry name" value="SF2_C_SNF"/>
    <property type="match status" value="1"/>
</dbReference>
<dbReference type="GO" id="GO:0000724">
    <property type="term" value="P:double-strand break repair via homologous recombination"/>
    <property type="evidence" value="ECO:0007669"/>
    <property type="project" value="TreeGrafter"/>
</dbReference>
<dbReference type="InterPro" id="IPR000330">
    <property type="entry name" value="SNF2_N"/>
</dbReference>
<comment type="similarity">
    <text evidence="1">Belongs to the SNF2/RAD54 helicase family.</text>
</comment>
<accession>J4G177</accession>
<evidence type="ECO:0000256" key="7">
    <source>
        <dbReference type="ARBA" id="ARBA00022833"/>
    </source>
</evidence>
<dbReference type="InterPro" id="IPR013083">
    <property type="entry name" value="Znf_RING/FYVE/PHD"/>
</dbReference>
<dbReference type="SUPFAM" id="SSF57850">
    <property type="entry name" value="RING/U-box"/>
    <property type="match status" value="1"/>
</dbReference>
<dbReference type="GO" id="GO:0008270">
    <property type="term" value="F:zinc ion binding"/>
    <property type="evidence" value="ECO:0007669"/>
    <property type="project" value="UniProtKB-KW"/>
</dbReference>
<evidence type="ECO:0000259" key="12">
    <source>
        <dbReference type="PROSITE" id="PS51192"/>
    </source>
</evidence>
<dbReference type="GeneID" id="24094734"/>
<dbReference type="InterPro" id="IPR050628">
    <property type="entry name" value="SNF2_RAD54_helicase_TF"/>
</dbReference>
<dbReference type="InParanoid" id="J4G177"/>
<keyword evidence="3" id="KW-0547">Nucleotide-binding</keyword>
<dbReference type="GO" id="GO:0005737">
    <property type="term" value="C:cytoplasm"/>
    <property type="evidence" value="ECO:0007669"/>
    <property type="project" value="TreeGrafter"/>
</dbReference>
<dbReference type="SMART" id="SM00490">
    <property type="entry name" value="HELICc"/>
    <property type="match status" value="1"/>
</dbReference>
<protein>
    <recommendedName>
        <fullName evidence="16">Helicase ATP-binding domain-containing protein</fullName>
    </recommendedName>
</protein>
<dbReference type="PANTHER" id="PTHR45626">
    <property type="entry name" value="TRANSCRIPTION TERMINATION FACTOR 2-RELATED"/>
    <property type="match status" value="1"/>
</dbReference>
<feature type="domain" description="Helicase ATP-binding" evidence="12">
    <location>
        <begin position="231"/>
        <end position="432"/>
    </location>
</feature>
<keyword evidence="5" id="KW-0378">Hydrolase</keyword>
<evidence type="ECO:0000313" key="15">
    <source>
        <dbReference type="Proteomes" id="UP000006352"/>
    </source>
</evidence>
<dbReference type="Gene3D" id="3.40.50.10810">
    <property type="entry name" value="Tandem AAA-ATPase domain"/>
    <property type="match status" value="1"/>
</dbReference>